<organism evidence="4 5">
    <name type="scientific">Saccharopolyspora shandongensis</name>
    <dbReference type="NCBI Taxonomy" id="418495"/>
    <lineage>
        <taxon>Bacteria</taxon>
        <taxon>Bacillati</taxon>
        <taxon>Actinomycetota</taxon>
        <taxon>Actinomycetes</taxon>
        <taxon>Pseudonocardiales</taxon>
        <taxon>Pseudonocardiaceae</taxon>
        <taxon>Saccharopolyspora</taxon>
    </lineage>
</organism>
<dbReference type="InterPro" id="IPR025326">
    <property type="entry name" value="DUF4232"/>
</dbReference>
<dbReference type="Pfam" id="PF14016">
    <property type="entry name" value="DUF4232"/>
    <property type="match status" value="1"/>
</dbReference>
<name>A0A1H3RCP9_9PSEU</name>
<dbReference type="PROSITE" id="PS51257">
    <property type="entry name" value="PROKAR_LIPOPROTEIN"/>
    <property type="match status" value="1"/>
</dbReference>
<feature type="domain" description="DUF4232" evidence="3">
    <location>
        <begin position="76"/>
        <end position="211"/>
    </location>
</feature>
<feature type="region of interest" description="Disordered" evidence="1">
    <location>
        <begin position="26"/>
        <end position="76"/>
    </location>
</feature>
<evidence type="ECO:0000313" key="4">
    <source>
        <dbReference type="EMBL" id="SDZ23400.1"/>
    </source>
</evidence>
<feature type="signal peptide" evidence="2">
    <location>
        <begin position="1"/>
        <end position="22"/>
    </location>
</feature>
<evidence type="ECO:0000256" key="2">
    <source>
        <dbReference type="SAM" id="SignalP"/>
    </source>
</evidence>
<sequence length="219" mass="22181">MIRARILAVAAAALTVGLTACSPGGSDAQAPGSVIQDPPANSAPAESPESGSTGTTVPAAGSASSRPEQKPDNGLCKATDLQLSFGKGGAAAGTAYRPLIFTNTSGDQCVIQGFPGVSYVGGNDGHQIGAPAARVDEKGPAITLRPGEKASAVIGFATVENYETAVCRPEPAKGLRIYPPQETASMFIEFDYSESGCANDKLPGNQLTVRSIEAGTGER</sequence>
<evidence type="ECO:0000259" key="3">
    <source>
        <dbReference type="Pfam" id="PF14016"/>
    </source>
</evidence>
<evidence type="ECO:0000313" key="5">
    <source>
        <dbReference type="Proteomes" id="UP000199529"/>
    </source>
</evidence>
<dbReference type="STRING" id="418495.SAMN05216215_105343"/>
<dbReference type="Proteomes" id="UP000199529">
    <property type="component" value="Unassembled WGS sequence"/>
</dbReference>
<feature type="chain" id="PRO_5038442161" description="DUF4232 domain-containing protein" evidence="2">
    <location>
        <begin position="23"/>
        <end position="219"/>
    </location>
</feature>
<keyword evidence="2" id="KW-0732">Signal</keyword>
<gene>
    <name evidence="4" type="ORF">SAMN05216215_105343</name>
</gene>
<accession>A0A1H3RCP9</accession>
<dbReference type="RefSeq" id="WP_093275292.1">
    <property type="nucleotide sequence ID" value="NZ_FNOK01000053.1"/>
</dbReference>
<evidence type="ECO:0000256" key="1">
    <source>
        <dbReference type="SAM" id="MobiDB-lite"/>
    </source>
</evidence>
<feature type="compositionally biased region" description="Low complexity" evidence="1">
    <location>
        <begin position="38"/>
        <end position="52"/>
    </location>
</feature>
<reference evidence="5" key="1">
    <citation type="submission" date="2016-10" db="EMBL/GenBank/DDBJ databases">
        <authorList>
            <person name="Varghese N."/>
            <person name="Submissions S."/>
        </authorList>
    </citation>
    <scope>NUCLEOTIDE SEQUENCE [LARGE SCALE GENOMIC DNA]</scope>
    <source>
        <strain evidence="5">CGMCC 4.3530</strain>
    </source>
</reference>
<protein>
    <recommendedName>
        <fullName evidence="3">DUF4232 domain-containing protein</fullName>
    </recommendedName>
</protein>
<dbReference type="EMBL" id="FNOK01000053">
    <property type="protein sequence ID" value="SDZ23400.1"/>
    <property type="molecule type" value="Genomic_DNA"/>
</dbReference>
<proteinExistence type="predicted"/>
<dbReference type="OrthoDB" id="3268346at2"/>
<keyword evidence="5" id="KW-1185">Reference proteome</keyword>
<dbReference type="AlphaFoldDB" id="A0A1H3RCP9"/>